<accession>A0A2I0J8S9</accession>
<dbReference type="AlphaFoldDB" id="A0A2I0J8S9"/>
<keyword evidence="2" id="KW-1133">Transmembrane helix</keyword>
<evidence type="ECO:0000256" key="1">
    <source>
        <dbReference type="SAM" id="MobiDB-lite"/>
    </source>
</evidence>
<keyword evidence="2" id="KW-0812">Transmembrane</keyword>
<evidence type="ECO:0000256" key="2">
    <source>
        <dbReference type="SAM" id="Phobius"/>
    </source>
</evidence>
<reference evidence="3 4" key="1">
    <citation type="submission" date="2017-11" db="EMBL/GenBank/DDBJ databases">
        <title>De-novo sequencing of pomegranate (Punica granatum L.) genome.</title>
        <authorList>
            <person name="Akparov Z."/>
            <person name="Amiraslanov A."/>
            <person name="Hajiyeva S."/>
            <person name="Abbasov M."/>
            <person name="Kaur K."/>
            <person name="Hamwieh A."/>
            <person name="Solovyev V."/>
            <person name="Salamov A."/>
            <person name="Braich B."/>
            <person name="Kosarev P."/>
            <person name="Mahmoud A."/>
            <person name="Hajiyev E."/>
            <person name="Babayeva S."/>
            <person name="Izzatullayeva V."/>
            <person name="Mammadov A."/>
            <person name="Mammadov A."/>
            <person name="Sharifova S."/>
            <person name="Ojaghi J."/>
            <person name="Eynullazada K."/>
            <person name="Bayramov B."/>
            <person name="Abdulazimova A."/>
            <person name="Shahmuradov I."/>
        </authorList>
    </citation>
    <scope>NUCLEOTIDE SEQUENCE [LARGE SCALE GENOMIC DNA]</scope>
    <source>
        <strain evidence="4">cv. AG2017</strain>
        <tissue evidence="3">Leaf</tissue>
    </source>
</reference>
<gene>
    <name evidence="3" type="ORF">CRG98_026994</name>
</gene>
<feature type="region of interest" description="Disordered" evidence="1">
    <location>
        <begin position="53"/>
        <end position="90"/>
    </location>
</feature>
<comment type="caution">
    <text evidence="3">The sequence shown here is derived from an EMBL/GenBank/DDBJ whole genome shotgun (WGS) entry which is preliminary data.</text>
</comment>
<feature type="compositionally biased region" description="Basic residues" evidence="1">
    <location>
        <begin position="55"/>
        <end position="65"/>
    </location>
</feature>
<evidence type="ECO:0000313" key="3">
    <source>
        <dbReference type="EMBL" id="PKI52654.1"/>
    </source>
</evidence>
<name>A0A2I0J8S9_PUNGR</name>
<keyword evidence="2" id="KW-0472">Membrane</keyword>
<dbReference type="Proteomes" id="UP000233551">
    <property type="component" value="Unassembled WGS sequence"/>
</dbReference>
<sequence>MARGEIVGYTCHVGATSAQPLDIDGKDNAGINLIFANSGIFLWAVVLVEKSSGTPRKKKKKKKKKDLVPEDVWPEPKKGEGLGPSVGDPNPTTEVTCTHIGCRRPWRWGQGRRLEALAPESIGISNSRSRSIRGLRPPIGDLNPTLKVFGVLCGCRQPRWCGRDRRLEAQVPSPFFCECYDQIAKKLKV</sequence>
<keyword evidence="4" id="KW-1185">Reference proteome</keyword>
<dbReference type="EMBL" id="PGOL01001924">
    <property type="protein sequence ID" value="PKI52654.1"/>
    <property type="molecule type" value="Genomic_DNA"/>
</dbReference>
<protein>
    <submittedName>
        <fullName evidence="3">Uncharacterized protein</fullName>
    </submittedName>
</protein>
<feature type="transmembrane region" description="Helical" evidence="2">
    <location>
        <begin position="29"/>
        <end position="48"/>
    </location>
</feature>
<evidence type="ECO:0000313" key="4">
    <source>
        <dbReference type="Proteomes" id="UP000233551"/>
    </source>
</evidence>
<organism evidence="3 4">
    <name type="scientific">Punica granatum</name>
    <name type="common">Pomegranate</name>
    <dbReference type="NCBI Taxonomy" id="22663"/>
    <lineage>
        <taxon>Eukaryota</taxon>
        <taxon>Viridiplantae</taxon>
        <taxon>Streptophyta</taxon>
        <taxon>Embryophyta</taxon>
        <taxon>Tracheophyta</taxon>
        <taxon>Spermatophyta</taxon>
        <taxon>Magnoliopsida</taxon>
        <taxon>eudicotyledons</taxon>
        <taxon>Gunneridae</taxon>
        <taxon>Pentapetalae</taxon>
        <taxon>rosids</taxon>
        <taxon>malvids</taxon>
        <taxon>Myrtales</taxon>
        <taxon>Lythraceae</taxon>
        <taxon>Punica</taxon>
    </lineage>
</organism>
<proteinExistence type="predicted"/>